<evidence type="ECO:0000256" key="3">
    <source>
        <dbReference type="ARBA" id="ARBA00038405"/>
    </source>
</evidence>
<feature type="domain" description="Terpene synthase N-terminal" evidence="4">
    <location>
        <begin position="58"/>
        <end position="99"/>
    </location>
</feature>
<dbReference type="PANTHER" id="PTHR31225:SF93">
    <property type="entry name" value="ALPHA-HUMULENE_(-)-(E)-BETA-CARYOPHYLLENE SYNTHASE"/>
    <property type="match status" value="1"/>
</dbReference>
<dbReference type="Pfam" id="PF01397">
    <property type="entry name" value="Terpene_synth"/>
    <property type="match status" value="1"/>
</dbReference>
<dbReference type="GO" id="GO:0016114">
    <property type="term" value="P:terpenoid biosynthetic process"/>
    <property type="evidence" value="ECO:0007669"/>
    <property type="project" value="InterPro"/>
</dbReference>
<evidence type="ECO:0000313" key="5">
    <source>
        <dbReference type="EMBL" id="KAG8502909.1"/>
    </source>
</evidence>
<dbReference type="InterPro" id="IPR008930">
    <property type="entry name" value="Terpenoid_cyclase/PrenylTrfase"/>
</dbReference>
<dbReference type="Proteomes" id="UP000701853">
    <property type="component" value="Chromosome 1"/>
</dbReference>
<protein>
    <recommendedName>
        <fullName evidence="4">Terpene synthase N-terminal domain-containing protein</fullName>
    </recommendedName>
</protein>
<evidence type="ECO:0000313" key="6">
    <source>
        <dbReference type="Proteomes" id="UP000701853"/>
    </source>
</evidence>
<dbReference type="InterPro" id="IPR036965">
    <property type="entry name" value="Terpene_synth_N_sf"/>
</dbReference>
<evidence type="ECO:0000256" key="2">
    <source>
        <dbReference type="ARBA" id="ARBA00023239"/>
    </source>
</evidence>
<comment type="caution">
    <text evidence="5">The sequence shown here is derived from an EMBL/GenBank/DDBJ whole genome shotgun (WGS) entry which is preliminary data.</text>
</comment>
<comment type="similarity">
    <text evidence="3">Belongs to the terpene synthase family. Tpsa subfamily.</text>
</comment>
<dbReference type="GO" id="GO:0010333">
    <property type="term" value="F:terpene synthase activity"/>
    <property type="evidence" value="ECO:0007669"/>
    <property type="project" value="InterPro"/>
</dbReference>
<gene>
    <name evidence="5" type="ORF">CXB51_000534</name>
</gene>
<dbReference type="Gene3D" id="1.50.10.130">
    <property type="entry name" value="Terpene synthase, N-terminal domain"/>
    <property type="match status" value="2"/>
</dbReference>
<keyword evidence="6" id="KW-1185">Reference proteome</keyword>
<dbReference type="InterPro" id="IPR001906">
    <property type="entry name" value="Terpene_synth_N"/>
</dbReference>
<accession>A0A8J6A299</accession>
<dbReference type="EMBL" id="JAHUZN010000001">
    <property type="protein sequence ID" value="KAG8502909.1"/>
    <property type="molecule type" value="Genomic_DNA"/>
</dbReference>
<keyword evidence="1" id="KW-0460">Magnesium</keyword>
<dbReference type="AlphaFoldDB" id="A0A8J6A299"/>
<dbReference type="InterPro" id="IPR050148">
    <property type="entry name" value="Terpene_synthase-like"/>
</dbReference>
<name>A0A8J6A299_9ROSI</name>
<reference evidence="5 6" key="1">
    <citation type="journal article" date="2021" name="bioRxiv">
        <title>The Gossypium anomalum genome as a resource for cotton improvement and evolutionary analysis of hybrid incompatibility.</title>
        <authorList>
            <person name="Grover C.E."/>
            <person name="Yuan D."/>
            <person name="Arick M.A."/>
            <person name="Miller E.R."/>
            <person name="Hu G."/>
            <person name="Peterson D.G."/>
            <person name="Wendel J.F."/>
            <person name="Udall J.A."/>
        </authorList>
    </citation>
    <scope>NUCLEOTIDE SEQUENCE [LARGE SCALE GENOMIC DNA]</scope>
    <source>
        <strain evidence="5">JFW-Udall</strain>
        <tissue evidence="5">Leaf</tissue>
    </source>
</reference>
<evidence type="ECO:0000259" key="4">
    <source>
        <dbReference type="Pfam" id="PF01397"/>
    </source>
</evidence>
<evidence type="ECO:0000256" key="1">
    <source>
        <dbReference type="ARBA" id="ARBA00022842"/>
    </source>
</evidence>
<keyword evidence="2" id="KW-0456">Lyase</keyword>
<sequence length="101" mass="11557">MDSTADPVDNVKFIDTLIRLGVSYHFEDFIENQLETIFTSHHNCFSGNHHELNSTSIDTDGKFKESLINNVRGMLSLYEAAYLRVHGEDILEEALAFSRYT</sequence>
<dbReference type="PANTHER" id="PTHR31225">
    <property type="entry name" value="OS04G0344100 PROTEIN-RELATED"/>
    <property type="match status" value="1"/>
</dbReference>
<proteinExistence type="inferred from homology"/>
<dbReference type="OrthoDB" id="1877784at2759"/>
<dbReference type="SUPFAM" id="SSF48239">
    <property type="entry name" value="Terpenoid cyclases/Protein prenyltransferases"/>
    <property type="match status" value="1"/>
</dbReference>
<organism evidence="5 6">
    <name type="scientific">Gossypium anomalum</name>
    <dbReference type="NCBI Taxonomy" id="47600"/>
    <lineage>
        <taxon>Eukaryota</taxon>
        <taxon>Viridiplantae</taxon>
        <taxon>Streptophyta</taxon>
        <taxon>Embryophyta</taxon>
        <taxon>Tracheophyta</taxon>
        <taxon>Spermatophyta</taxon>
        <taxon>Magnoliopsida</taxon>
        <taxon>eudicotyledons</taxon>
        <taxon>Gunneridae</taxon>
        <taxon>Pentapetalae</taxon>
        <taxon>rosids</taxon>
        <taxon>malvids</taxon>
        <taxon>Malvales</taxon>
        <taxon>Malvaceae</taxon>
        <taxon>Malvoideae</taxon>
        <taxon>Gossypium</taxon>
    </lineage>
</organism>